<dbReference type="InterPro" id="IPR030048">
    <property type="entry name" value="SurE"/>
</dbReference>
<evidence type="ECO:0000256" key="2">
    <source>
        <dbReference type="ARBA" id="ARBA00011062"/>
    </source>
</evidence>
<dbReference type="EC" id="3.1.3.5" evidence="7"/>
<evidence type="ECO:0000256" key="7">
    <source>
        <dbReference type="HAMAP-Rule" id="MF_00060"/>
    </source>
</evidence>
<reference evidence="9 10" key="1">
    <citation type="submission" date="2018-08" db="EMBL/GenBank/DDBJ databases">
        <title>Recombination of ecologically and evolutionarily significant loci maintains genetic cohesion in the Pseudomonas syringae species complex.</title>
        <authorList>
            <person name="Dillon M."/>
            <person name="Thakur S."/>
            <person name="Almeida R.N.D."/>
            <person name="Weir B.S."/>
            <person name="Guttman D.S."/>
        </authorList>
    </citation>
    <scope>NUCLEOTIDE SEQUENCE [LARGE SCALE GENOMIC DNA]</scope>
    <source>
        <strain evidence="9 10">ICMP 19473</strain>
    </source>
</reference>
<name>A0A3M5PHA9_PSEVI</name>
<feature type="binding site" evidence="7">
    <location>
        <position position="75"/>
    </location>
    <ligand>
        <name>a divalent metal cation</name>
        <dbReference type="ChEBI" id="CHEBI:60240"/>
    </ligand>
</feature>
<keyword evidence="3 7" id="KW-0963">Cytoplasm</keyword>
<organism evidence="9 10">
    <name type="scientific">Pseudomonas viridiflava</name>
    <name type="common">Phytomonas viridiflava</name>
    <dbReference type="NCBI Taxonomy" id="33069"/>
    <lineage>
        <taxon>Bacteria</taxon>
        <taxon>Pseudomonadati</taxon>
        <taxon>Pseudomonadota</taxon>
        <taxon>Gammaproteobacteria</taxon>
        <taxon>Pseudomonadales</taxon>
        <taxon>Pseudomonadaceae</taxon>
        <taxon>Pseudomonas</taxon>
    </lineage>
</organism>
<dbReference type="GO" id="GO:0046872">
    <property type="term" value="F:metal ion binding"/>
    <property type="evidence" value="ECO:0007669"/>
    <property type="project" value="UniProtKB-UniRule"/>
</dbReference>
<dbReference type="Pfam" id="PF01975">
    <property type="entry name" value="SurE"/>
    <property type="match status" value="1"/>
</dbReference>
<keyword evidence="5 7" id="KW-0547">Nucleotide-binding</keyword>
<dbReference type="GO" id="GO:0000166">
    <property type="term" value="F:nucleotide binding"/>
    <property type="evidence" value="ECO:0007669"/>
    <property type="project" value="UniProtKB-KW"/>
</dbReference>
<feature type="binding site" evidence="7">
    <location>
        <position position="43"/>
    </location>
    <ligand>
        <name>a divalent metal cation</name>
        <dbReference type="ChEBI" id="CHEBI:60240"/>
    </ligand>
</feature>
<dbReference type="GO" id="GO:0008254">
    <property type="term" value="F:3'-nucleotidase activity"/>
    <property type="evidence" value="ECO:0007669"/>
    <property type="project" value="TreeGrafter"/>
</dbReference>
<dbReference type="GO" id="GO:0008253">
    <property type="term" value="F:5'-nucleotidase activity"/>
    <property type="evidence" value="ECO:0007669"/>
    <property type="project" value="UniProtKB-UniRule"/>
</dbReference>
<gene>
    <name evidence="7" type="primary">surE</name>
    <name evidence="9" type="ORF">ALP40_02641</name>
</gene>
<feature type="binding site" evidence="7">
    <location>
        <position position="44"/>
    </location>
    <ligand>
        <name>a divalent metal cation</name>
        <dbReference type="ChEBI" id="CHEBI:60240"/>
    </ligand>
</feature>
<accession>A0A3M5PHA9</accession>
<evidence type="ECO:0000256" key="6">
    <source>
        <dbReference type="ARBA" id="ARBA00022801"/>
    </source>
</evidence>
<evidence type="ECO:0000259" key="8">
    <source>
        <dbReference type="Pfam" id="PF01975"/>
    </source>
</evidence>
<comment type="catalytic activity">
    <reaction evidence="1 7">
        <text>a ribonucleoside 5'-phosphate + H2O = a ribonucleoside + phosphate</text>
        <dbReference type="Rhea" id="RHEA:12484"/>
        <dbReference type="ChEBI" id="CHEBI:15377"/>
        <dbReference type="ChEBI" id="CHEBI:18254"/>
        <dbReference type="ChEBI" id="CHEBI:43474"/>
        <dbReference type="ChEBI" id="CHEBI:58043"/>
        <dbReference type="EC" id="3.1.3.5"/>
    </reaction>
</comment>
<dbReference type="NCBIfam" id="NF001490">
    <property type="entry name" value="PRK00346.1-4"/>
    <property type="match status" value="1"/>
</dbReference>
<keyword evidence="6 7" id="KW-0378">Hydrolase</keyword>
<evidence type="ECO:0000256" key="3">
    <source>
        <dbReference type="ARBA" id="ARBA00022490"/>
    </source>
</evidence>
<proteinExistence type="inferred from homology"/>
<dbReference type="AlphaFoldDB" id="A0A3M5PHA9"/>
<dbReference type="GO" id="GO:0004309">
    <property type="term" value="F:exopolyphosphatase activity"/>
    <property type="evidence" value="ECO:0007669"/>
    <property type="project" value="TreeGrafter"/>
</dbReference>
<evidence type="ECO:0000313" key="10">
    <source>
        <dbReference type="Proteomes" id="UP000273854"/>
    </source>
</evidence>
<dbReference type="HAMAP" id="MF_00060">
    <property type="entry name" value="SurE"/>
    <property type="match status" value="1"/>
</dbReference>
<keyword evidence="4 7" id="KW-0479">Metal-binding</keyword>
<dbReference type="Gene3D" id="3.40.1210.10">
    <property type="entry name" value="Survival protein SurE-like phosphatase/nucleotidase"/>
    <property type="match status" value="1"/>
</dbReference>
<dbReference type="GO" id="GO:0005737">
    <property type="term" value="C:cytoplasm"/>
    <property type="evidence" value="ECO:0007669"/>
    <property type="project" value="UniProtKB-SubCell"/>
</dbReference>
<dbReference type="PANTHER" id="PTHR30457:SF12">
    <property type="entry name" value="5'_3'-NUCLEOTIDASE SURE"/>
    <property type="match status" value="1"/>
</dbReference>
<dbReference type="InterPro" id="IPR036523">
    <property type="entry name" value="SurE-like_sf"/>
</dbReference>
<comment type="caution">
    <text evidence="9">The sequence shown here is derived from an EMBL/GenBank/DDBJ whole genome shotgun (WGS) entry which is preliminary data.</text>
</comment>
<comment type="cofactor">
    <cofactor evidence="7">
        <name>a divalent metal cation</name>
        <dbReference type="ChEBI" id="CHEBI:60240"/>
    </cofactor>
    <text evidence="7">Binds 1 divalent metal cation per subunit.</text>
</comment>
<dbReference type="InterPro" id="IPR002828">
    <property type="entry name" value="SurE-like_Pase/nucleotidase"/>
</dbReference>
<dbReference type="PANTHER" id="PTHR30457">
    <property type="entry name" value="5'-NUCLEOTIDASE SURE"/>
    <property type="match status" value="1"/>
</dbReference>
<evidence type="ECO:0000256" key="5">
    <source>
        <dbReference type="ARBA" id="ARBA00022741"/>
    </source>
</evidence>
<feature type="domain" description="Survival protein SurE-like phosphatase/nucleotidase" evidence="8">
    <location>
        <begin position="38"/>
        <end position="219"/>
    </location>
</feature>
<evidence type="ECO:0000256" key="1">
    <source>
        <dbReference type="ARBA" id="ARBA00000815"/>
    </source>
</evidence>
<evidence type="ECO:0000313" key="9">
    <source>
        <dbReference type="EMBL" id="RMT83864.1"/>
    </source>
</evidence>
<protein>
    <recommendedName>
        <fullName evidence="7">5'-nucleotidase SurE</fullName>
        <ecNumber evidence="7">3.1.3.5</ecNumber>
    </recommendedName>
    <alternativeName>
        <fullName evidence="7">Nucleoside 5'-monophosphate phosphohydrolase</fullName>
    </alternativeName>
</protein>
<comment type="subcellular location">
    <subcellularLocation>
        <location evidence="7">Cytoplasm</location>
    </subcellularLocation>
</comment>
<comment type="similarity">
    <text evidence="2 7">Belongs to the SurE nucleotidase family.</text>
</comment>
<sequence length="288" mass="31143">MNGNRSAQQGGQLLLLLQVLAVVHYSGAVMSFQKLSRILITNDDGFDAPGLLVLAEVARELADEVWIVAPDQDQSGISHALSIHHPLRVTERGARTFSVSGTPADCVAMALQQLMGEPPQLILSGINKGANLGVETVFSGTVGAAMAGLLLGVPSIALSQALTRRDSVRWDTARQLAPDVIRNVWGLGWEQGSCLNINFPDVPAAEAGPMQFTTQGAGRIDALEVTSRTDMRERDYFWLSIHRHDLADAPGSETHVVMNGGVSVTPLRFERTDTAMLEQLRTRLNKPF</sequence>
<dbReference type="NCBIfam" id="TIGR00087">
    <property type="entry name" value="surE"/>
    <property type="match status" value="1"/>
</dbReference>
<evidence type="ECO:0000256" key="4">
    <source>
        <dbReference type="ARBA" id="ARBA00022723"/>
    </source>
</evidence>
<dbReference type="EMBL" id="RBTP01000012">
    <property type="protein sequence ID" value="RMT83864.1"/>
    <property type="molecule type" value="Genomic_DNA"/>
</dbReference>
<dbReference type="Proteomes" id="UP000273854">
    <property type="component" value="Unassembled WGS sequence"/>
</dbReference>
<dbReference type="SUPFAM" id="SSF64167">
    <property type="entry name" value="SurE-like"/>
    <property type="match status" value="1"/>
</dbReference>
<feature type="binding site" evidence="7">
    <location>
        <position position="127"/>
    </location>
    <ligand>
        <name>a divalent metal cation</name>
        <dbReference type="ChEBI" id="CHEBI:60240"/>
    </ligand>
</feature>
<comment type="function">
    <text evidence="7">Nucleotidase that shows phosphatase activity on nucleoside 5'-monophosphates.</text>
</comment>